<dbReference type="SUPFAM" id="SSF51735">
    <property type="entry name" value="NAD(P)-binding Rossmann-fold domains"/>
    <property type="match status" value="1"/>
</dbReference>
<dbReference type="Proteomes" id="UP000054516">
    <property type="component" value="Unassembled WGS sequence"/>
</dbReference>
<dbReference type="OrthoDB" id="47007at2759"/>
<dbReference type="InterPro" id="IPR020904">
    <property type="entry name" value="Sc_DH/Rdtase_CS"/>
</dbReference>
<reference evidence="4" key="1">
    <citation type="submission" date="2016-03" db="EMBL/GenBank/DDBJ databases">
        <title>Draft genome sequence of Rosellinia necatrix.</title>
        <authorList>
            <person name="Kanematsu S."/>
        </authorList>
    </citation>
    <scope>NUCLEOTIDE SEQUENCE [LARGE SCALE GENOMIC DNA]</scope>
    <source>
        <strain evidence="4">W97</strain>
    </source>
</reference>
<dbReference type="Gene3D" id="3.40.50.720">
    <property type="entry name" value="NAD(P)-binding Rossmann-like Domain"/>
    <property type="match status" value="1"/>
</dbReference>
<dbReference type="CDD" id="cd05233">
    <property type="entry name" value="SDR_c"/>
    <property type="match status" value="1"/>
</dbReference>
<keyword evidence="2" id="KW-0560">Oxidoreductase</keyword>
<dbReference type="STRING" id="77044.A0A1S7UJQ5"/>
<organism evidence="4">
    <name type="scientific">Rosellinia necatrix</name>
    <name type="common">White root-rot fungus</name>
    <dbReference type="NCBI Taxonomy" id="77044"/>
    <lineage>
        <taxon>Eukaryota</taxon>
        <taxon>Fungi</taxon>
        <taxon>Dikarya</taxon>
        <taxon>Ascomycota</taxon>
        <taxon>Pezizomycotina</taxon>
        <taxon>Sordariomycetes</taxon>
        <taxon>Xylariomycetidae</taxon>
        <taxon>Xylariales</taxon>
        <taxon>Xylariaceae</taxon>
        <taxon>Rosellinia</taxon>
    </lineage>
</organism>
<dbReference type="InterPro" id="IPR002347">
    <property type="entry name" value="SDR_fam"/>
</dbReference>
<accession>A0A1S7UJQ5</accession>
<dbReference type="EMBL" id="DF977446">
    <property type="protein sequence ID" value="GAP82502.2"/>
    <property type="molecule type" value="Genomic_DNA"/>
</dbReference>
<dbReference type="FunFam" id="3.40.50.720:FF:000084">
    <property type="entry name" value="Short-chain dehydrogenase reductase"/>
    <property type="match status" value="1"/>
</dbReference>
<evidence type="ECO:0000313" key="4">
    <source>
        <dbReference type="EMBL" id="GAP82502.2"/>
    </source>
</evidence>
<sequence length="271" mass="28303">MADGNTAPVSPLPAQRLLGKVVLITGGGGTIGVETAARVLRDGARVALVDISPDALATAKAKLTAFVLGGESLVDSHILLLTADVTSNSMVEEYTRKTVDEFGRLDCVFLNAGISHPSMTVLESGEEMFDRVMHVNVKSAFLGLKHAAQAMKDLGKGGSIILASSIAGLRGTPGKGVYATSKFALRGLATTAALELGEYGIRVNTIHLSGVNGPMFVQSWSEEKLKQLKAEMPLGRFAETYDVAGVVAFLAGDESQFMTGGFLKVDGGCAD</sequence>
<evidence type="ECO:0000256" key="2">
    <source>
        <dbReference type="ARBA" id="ARBA00023002"/>
    </source>
</evidence>
<evidence type="ECO:0000256" key="1">
    <source>
        <dbReference type="ARBA" id="ARBA00022857"/>
    </source>
</evidence>
<name>A0A1S7UJQ5_ROSNE</name>
<dbReference type="PRINTS" id="PR00081">
    <property type="entry name" value="GDHRDH"/>
</dbReference>
<dbReference type="InterPro" id="IPR036291">
    <property type="entry name" value="NAD(P)-bd_dom_sf"/>
</dbReference>
<evidence type="ECO:0000259" key="3">
    <source>
        <dbReference type="SMART" id="SM00822"/>
    </source>
</evidence>
<dbReference type="OMA" id="FMTGGHL"/>
<dbReference type="InterPro" id="IPR057326">
    <property type="entry name" value="KR_dom"/>
</dbReference>
<evidence type="ECO:0000313" key="5">
    <source>
        <dbReference type="Proteomes" id="UP000054516"/>
    </source>
</evidence>
<proteinExistence type="predicted"/>
<dbReference type="GO" id="GO:0016491">
    <property type="term" value="F:oxidoreductase activity"/>
    <property type="evidence" value="ECO:0007669"/>
    <property type="project" value="UniProtKB-KW"/>
</dbReference>
<dbReference type="PANTHER" id="PTHR42820">
    <property type="entry name" value="SHORT-CHAIN DEHYDROGENASE REDUCTASE"/>
    <property type="match status" value="1"/>
</dbReference>
<feature type="domain" description="Ketoreductase" evidence="3">
    <location>
        <begin position="20"/>
        <end position="200"/>
    </location>
</feature>
<keyword evidence="5" id="KW-1185">Reference proteome</keyword>
<protein>
    <submittedName>
        <fullName evidence="4">Putative short-chain dehydrogenase reductase sdr</fullName>
    </submittedName>
</protein>
<dbReference type="AlphaFoldDB" id="A0A1S7UJQ5"/>
<keyword evidence="1" id="KW-0521">NADP</keyword>
<gene>
    <name evidence="4" type="ORF">SAMD00023353_0100490</name>
</gene>
<dbReference type="SMART" id="SM00822">
    <property type="entry name" value="PKS_KR"/>
    <property type="match status" value="1"/>
</dbReference>
<dbReference type="PANTHER" id="PTHR42820:SF1">
    <property type="entry name" value="SHORT-CHAIN DEHYDROGENASE_REDUCTASE FAMILY PROTEIN"/>
    <property type="match status" value="1"/>
</dbReference>
<dbReference type="PROSITE" id="PS00061">
    <property type="entry name" value="ADH_SHORT"/>
    <property type="match status" value="1"/>
</dbReference>
<dbReference type="Pfam" id="PF13561">
    <property type="entry name" value="adh_short_C2"/>
    <property type="match status" value="1"/>
</dbReference>